<dbReference type="EMBL" id="MUYU01000029">
    <property type="protein sequence ID" value="OOS22136.1"/>
    <property type="molecule type" value="Genomic_DNA"/>
</dbReference>
<name>A0A1T0CIE7_9GAMM</name>
<dbReference type="AlphaFoldDB" id="A0A1T0CIE7"/>
<evidence type="ECO:0000313" key="2">
    <source>
        <dbReference type="Proteomes" id="UP000189800"/>
    </source>
</evidence>
<keyword evidence="2" id="KW-1185">Reference proteome</keyword>
<evidence type="ECO:0000313" key="1">
    <source>
        <dbReference type="EMBL" id="OOS22136.1"/>
    </source>
</evidence>
<dbReference type="Proteomes" id="UP000189800">
    <property type="component" value="Unassembled WGS sequence"/>
</dbReference>
<dbReference type="OrthoDB" id="6711230at2"/>
<organism evidence="1 2">
    <name type="scientific">Moraxella pluranimalium</name>
    <dbReference type="NCBI Taxonomy" id="470453"/>
    <lineage>
        <taxon>Bacteria</taxon>
        <taxon>Pseudomonadati</taxon>
        <taxon>Pseudomonadota</taxon>
        <taxon>Gammaproteobacteria</taxon>
        <taxon>Moraxellales</taxon>
        <taxon>Moraxellaceae</taxon>
        <taxon>Moraxella</taxon>
    </lineage>
</organism>
<proteinExistence type="predicted"/>
<accession>A0A1T0CIE7</accession>
<protein>
    <submittedName>
        <fullName evidence="1">Uncharacterized protein</fullName>
    </submittedName>
</protein>
<gene>
    <name evidence="1" type="ORF">B0680_09870</name>
</gene>
<sequence length="146" mass="16710">MALVHHFSVTSKCGDYYIGNDNFDKIAIHDDIILYMIDTIKWVISFNPSKKIFVNGLCYHGITHFDSNLVKPFKNIIIGWRDLFSNAPDDFYLTGNWITIAGSANDGEYEKISVNRCEILAKFNALIQYCEQVENDENLILVHDGI</sequence>
<reference evidence="1 2" key="1">
    <citation type="submission" date="2017-02" db="EMBL/GenBank/DDBJ databases">
        <title>Draft genome sequence of Moraxella pluranimalium CCUG 54913T type strain.</title>
        <authorList>
            <person name="Salva-Serra F."/>
            <person name="Engstrom-Jakobsson H."/>
            <person name="Thorell K."/>
            <person name="Jaen-Luchoro D."/>
            <person name="Gonzales-Siles L."/>
            <person name="Karlsson R."/>
            <person name="Yazdan S."/>
            <person name="Boulund F."/>
            <person name="Johnning A."/>
            <person name="Engstrand L."/>
            <person name="Kristiansson E."/>
            <person name="Moore E."/>
        </authorList>
    </citation>
    <scope>NUCLEOTIDE SEQUENCE [LARGE SCALE GENOMIC DNA]</scope>
    <source>
        <strain evidence="1 2">CCUG 54913</strain>
    </source>
</reference>
<dbReference type="RefSeq" id="WP_078254919.1">
    <property type="nucleotide sequence ID" value="NZ_MUYU01000029.1"/>
</dbReference>
<dbReference type="STRING" id="470453.B0680_09870"/>
<comment type="caution">
    <text evidence="1">The sequence shown here is derived from an EMBL/GenBank/DDBJ whole genome shotgun (WGS) entry which is preliminary data.</text>
</comment>